<dbReference type="AlphaFoldDB" id="A0A409WT82"/>
<dbReference type="InParanoid" id="A0A409WT82"/>
<evidence type="ECO:0000313" key="1">
    <source>
        <dbReference type="EMBL" id="PPQ81733.1"/>
    </source>
</evidence>
<evidence type="ECO:0000313" key="2">
    <source>
        <dbReference type="Proteomes" id="UP000284706"/>
    </source>
</evidence>
<keyword evidence="2" id="KW-1185">Reference proteome</keyword>
<comment type="caution">
    <text evidence="1">The sequence shown here is derived from an EMBL/GenBank/DDBJ whole genome shotgun (WGS) entry which is preliminary data.</text>
</comment>
<proteinExistence type="predicted"/>
<dbReference type="Proteomes" id="UP000284706">
    <property type="component" value="Unassembled WGS sequence"/>
</dbReference>
<organism evidence="1 2">
    <name type="scientific">Gymnopilus dilepis</name>
    <dbReference type="NCBI Taxonomy" id="231916"/>
    <lineage>
        <taxon>Eukaryota</taxon>
        <taxon>Fungi</taxon>
        <taxon>Dikarya</taxon>
        <taxon>Basidiomycota</taxon>
        <taxon>Agaricomycotina</taxon>
        <taxon>Agaricomycetes</taxon>
        <taxon>Agaricomycetidae</taxon>
        <taxon>Agaricales</taxon>
        <taxon>Agaricineae</taxon>
        <taxon>Hymenogastraceae</taxon>
        <taxon>Gymnopilus</taxon>
    </lineage>
</organism>
<reference evidence="1 2" key="1">
    <citation type="journal article" date="2018" name="Evol. Lett.">
        <title>Horizontal gene cluster transfer increased hallucinogenic mushroom diversity.</title>
        <authorList>
            <person name="Reynolds H.T."/>
            <person name="Vijayakumar V."/>
            <person name="Gluck-Thaler E."/>
            <person name="Korotkin H.B."/>
            <person name="Matheny P.B."/>
            <person name="Slot J.C."/>
        </authorList>
    </citation>
    <scope>NUCLEOTIDE SEQUENCE [LARGE SCALE GENOMIC DNA]</scope>
    <source>
        <strain evidence="1 2">SRW20</strain>
    </source>
</reference>
<gene>
    <name evidence="1" type="ORF">CVT26_007857</name>
</gene>
<dbReference type="OrthoDB" id="3006545at2759"/>
<accession>A0A409WT82</accession>
<name>A0A409WT82_9AGAR</name>
<sequence>MNAESTSAPAKPAAIVTKQPSAGTAKTFIQGVSMPANANPEHQEGASRVRGGGAARGICDCIADIICCPCEMMGI</sequence>
<protein>
    <submittedName>
        <fullName evidence="1">Uncharacterized protein</fullName>
    </submittedName>
</protein>
<dbReference type="EMBL" id="NHYE01004834">
    <property type="protein sequence ID" value="PPQ81733.1"/>
    <property type="molecule type" value="Genomic_DNA"/>
</dbReference>